<dbReference type="Proteomes" id="UP000308697">
    <property type="component" value="Unassembled WGS sequence"/>
</dbReference>
<gene>
    <name evidence="1" type="ORF">FCH28_30340</name>
</gene>
<proteinExistence type="predicted"/>
<dbReference type="SUPFAM" id="SSF88659">
    <property type="entry name" value="Sigma3 and sigma4 domains of RNA polymerase sigma factors"/>
    <property type="match status" value="1"/>
</dbReference>
<dbReference type="InterPro" id="IPR036388">
    <property type="entry name" value="WH-like_DNA-bd_sf"/>
</dbReference>
<name>A0A4U0MUD6_9ACTN</name>
<dbReference type="EMBL" id="SUMB01000012">
    <property type="protein sequence ID" value="TJZ44617.1"/>
    <property type="molecule type" value="Genomic_DNA"/>
</dbReference>
<dbReference type="Gene3D" id="1.10.10.10">
    <property type="entry name" value="Winged helix-like DNA-binding domain superfamily/Winged helix DNA-binding domain"/>
    <property type="match status" value="1"/>
</dbReference>
<keyword evidence="2" id="KW-1185">Reference proteome</keyword>
<protein>
    <recommendedName>
        <fullName evidence="3">RNA polymerase sigma factor 70 region 4 type 2 domain-containing protein</fullName>
    </recommendedName>
</protein>
<evidence type="ECO:0008006" key="3">
    <source>
        <dbReference type="Google" id="ProtNLM"/>
    </source>
</evidence>
<comment type="caution">
    <text evidence="1">The sequence shown here is derived from an EMBL/GenBank/DDBJ whole genome shotgun (WGS) entry which is preliminary data.</text>
</comment>
<accession>A0A4U0MUD6</accession>
<reference evidence="1 2" key="1">
    <citation type="submission" date="2019-04" db="EMBL/GenBank/DDBJ databases">
        <title>Streptomyces piniterrae sp. nov., a heliquinomycin-producing actinomycete isolated from rhizosphere soil of Pinus yunnanensis.</title>
        <authorList>
            <person name="Zhuang X."/>
            <person name="Zhao J."/>
        </authorList>
    </citation>
    <scope>NUCLEOTIDE SEQUENCE [LARGE SCALE GENOMIC DNA]</scope>
    <source>
        <strain evidence="2">jys28</strain>
    </source>
</reference>
<organism evidence="1 2">
    <name type="scientific">Streptomyces piniterrae</name>
    <dbReference type="NCBI Taxonomy" id="2571125"/>
    <lineage>
        <taxon>Bacteria</taxon>
        <taxon>Bacillati</taxon>
        <taxon>Actinomycetota</taxon>
        <taxon>Actinomycetes</taxon>
        <taxon>Kitasatosporales</taxon>
        <taxon>Streptomycetaceae</taxon>
        <taxon>Streptomyces</taxon>
    </lineage>
</organism>
<sequence>MDERSTAELLGVPEGVVKSRLNRARSSFRKAWTR</sequence>
<dbReference type="AlphaFoldDB" id="A0A4U0MUD6"/>
<evidence type="ECO:0000313" key="1">
    <source>
        <dbReference type="EMBL" id="TJZ44617.1"/>
    </source>
</evidence>
<evidence type="ECO:0000313" key="2">
    <source>
        <dbReference type="Proteomes" id="UP000308697"/>
    </source>
</evidence>
<dbReference type="InterPro" id="IPR013324">
    <property type="entry name" value="RNA_pol_sigma_r3/r4-like"/>
</dbReference>
<dbReference type="OrthoDB" id="5518337at2"/>